<keyword evidence="2" id="KW-1185">Reference proteome</keyword>
<protein>
    <submittedName>
        <fullName evidence="1">Uncharacterized protein</fullName>
    </submittedName>
</protein>
<dbReference type="AlphaFoldDB" id="A0A9E7D0U1"/>
<dbReference type="PROSITE" id="PS51257">
    <property type="entry name" value="PROKAR_LIPOPROTEIN"/>
    <property type="match status" value="1"/>
</dbReference>
<sequence length="277" mass="29633">MKKLIYKIFILTIVSISLSSCEENEIPIFDTENGRSIAGFGGGNETPRIVFNPASETESLISIGVSTLSDNNRSVQLSIDNDKSTLDPSFYSISTLNPTIAAGEFTTDIVITTIPGTELPSASDVLILKLDSVEDSEILDNSVDELSIGLDVQCPSVDLSNIPGSYEVTNSSFADFFGETDFNREIIAGPGTNQFTIVGGTYITENAENLIFTVDPETGEITSVDETKISSQVSFGPNTYAFKPGGRVLTCVGIVELNLDFGGSVSGNPHDFDLIKL</sequence>
<organism evidence="1 2">
    <name type="scientific">Abyssalbus ytuae</name>
    <dbReference type="NCBI Taxonomy" id="2926907"/>
    <lineage>
        <taxon>Bacteria</taxon>
        <taxon>Pseudomonadati</taxon>
        <taxon>Bacteroidota</taxon>
        <taxon>Flavobacteriia</taxon>
        <taxon>Flavobacteriales</taxon>
        <taxon>Flavobacteriaceae</taxon>
        <taxon>Abyssalbus</taxon>
    </lineage>
</organism>
<dbReference type="Proteomes" id="UP000831290">
    <property type="component" value="Chromosome"/>
</dbReference>
<gene>
    <name evidence="1" type="ORF">MQE35_11570</name>
</gene>
<evidence type="ECO:0000313" key="1">
    <source>
        <dbReference type="EMBL" id="UOB16373.1"/>
    </source>
</evidence>
<dbReference type="EMBL" id="CP094358">
    <property type="protein sequence ID" value="UOB16373.1"/>
    <property type="molecule type" value="Genomic_DNA"/>
</dbReference>
<dbReference type="RefSeq" id="WP_255841550.1">
    <property type="nucleotide sequence ID" value="NZ_CP094358.1"/>
</dbReference>
<name>A0A9E7D0U1_9FLAO</name>
<accession>A0A9E7D0U1</accession>
<reference evidence="1" key="1">
    <citation type="submission" date="2022-03" db="EMBL/GenBank/DDBJ databases">
        <title>Description of Abyssus ytuae gen. nov., sp. nov., a novel member of the family Flavobacteriaceae isolated from the sediment of Mariana Trench.</title>
        <authorList>
            <person name="Zhang J."/>
            <person name="Xu X."/>
        </authorList>
    </citation>
    <scope>NUCLEOTIDE SEQUENCE</scope>
    <source>
        <strain evidence="1">MT3330</strain>
    </source>
</reference>
<proteinExistence type="predicted"/>
<dbReference type="KEGG" id="fbm:MQE35_11570"/>
<evidence type="ECO:0000313" key="2">
    <source>
        <dbReference type="Proteomes" id="UP000831290"/>
    </source>
</evidence>